<keyword evidence="6" id="KW-1185">Reference proteome</keyword>
<comment type="catalytic activity">
    <reaction evidence="1 4">
        <text>(4aS,6R)-4a-hydroxy-L-erythro-5,6,7,8-tetrahydrobiopterin = (6R)-L-erythro-6,7-dihydrobiopterin + H2O</text>
        <dbReference type="Rhea" id="RHEA:11920"/>
        <dbReference type="ChEBI" id="CHEBI:15377"/>
        <dbReference type="ChEBI" id="CHEBI:15642"/>
        <dbReference type="ChEBI" id="CHEBI:43120"/>
        <dbReference type="EC" id="4.2.1.96"/>
    </reaction>
</comment>
<sequence length="96" mass="10622">MPSLDSAARSAFLSEFPLWREVEGRDAIARRFAFADFSAAFGFMTRVALLAEKMDHHPEWSNVYAKVDVTLSTHDAGGVTEKDVAMAREMERLAGG</sequence>
<evidence type="ECO:0000313" key="6">
    <source>
        <dbReference type="Proteomes" id="UP001499951"/>
    </source>
</evidence>
<dbReference type="EMBL" id="BAAADD010000001">
    <property type="protein sequence ID" value="GAA0558899.1"/>
    <property type="molecule type" value="Genomic_DNA"/>
</dbReference>
<dbReference type="EC" id="4.2.1.96" evidence="4"/>
<dbReference type="RefSeq" id="WP_166931050.1">
    <property type="nucleotide sequence ID" value="NZ_BAAADD010000001.1"/>
</dbReference>
<dbReference type="PANTHER" id="PTHR12599">
    <property type="entry name" value="PTERIN-4-ALPHA-CARBINOLAMINE DEHYDRATASE"/>
    <property type="match status" value="1"/>
</dbReference>
<organism evidence="5 6">
    <name type="scientific">Rhizomicrobium electricum</name>
    <dbReference type="NCBI Taxonomy" id="480070"/>
    <lineage>
        <taxon>Bacteria</taxon>
        <taxon>Pseudomonadati</taxon>
        <taxon>Pseudomonadota</taxon>
        <taxon>Alphaproteobacteria</taxon>
        <taxon>Micropepsales</taxon>
        <taxon>Micropepsaceae</taxon>
        <taxon>Rhizomicrobium</taxon>
    </lineage>
</organism>
<evidence type="ECO:0000256" key="1">
    <source>
        <dbReference type="ARBA" id="ARBA00001554"/>
    </source>
</evidence>
<dbReference type="NCBIfam" id="NF002018">
    <property type="entry name" value="PRK00823.1-3"/>
    <property type="match status" value="1"/>
</dbReference>
<comment type="caution">
    <text evidence="5">The sequence shown here is derived from an EMBL/GenBank/DDBJ whole genome shotgun (WGS) entry which is preliminary data.</text>
</comment>
<evidence type="ECO:0000256" key="3">
    <source>
        <dbReference type="ARBA" id="ARBA00023239"/>
    </source>
</evidence>
<evidence type="ECO:0000256" key="4">
    <source>
        <dbReference type="HAMAP-Rule" id="MF_00434"/>
    </source>
</evidence>
<dbReference type="NCBIfam" id="NF002020">
    <property type="entry name" value="PRK00823.1-5"/>
    <property type="match status" value="1"/>
</dbReference>
<dbReference type="InterPro" id="IPR036428">
    <property type="entry name" value="PCD_sf"/>
</dbReference>
<dbReference type="Pfam" id="PF01329">
    <property type="entry name" value="Pterin_4a"/>
    <property type="match status" value="1"/>
</dbReference>
<dbReference type="Gene3D" id="3.30.1360.20">
    <property type="entry name" value="Transcriptional coactivator/pterin dehydratase"/>
    <property type="match status" value="1"/>
</dbReference>
<keyword evidence="3 4" id="KW-0456">Lyase</keyword>
<gene>
    <name evidence="5" type="ORF">GCM10008942_04220</name>
</gene>
<dbReference type="Proteomes" id="UP001499951">
    <property type="component" value="Unassembled WGS sequence"/>
</dbReference>
<dbReference type="PANTHER" id="PTHR12599:SF0">
    <property type="entry name" value="PTERIN-4-ALPHA-CARBINOLAMINE DEHYDRATASE"/>
    <property type="match status" value="1"/>
</dbReference>
<evidence type="ECO:0000313" key="5">
    <source>
        <dbReference type="EMBL" id="GAA0558899.1"/>
    </source>
</evidence>
<evidence type="ECO:0000256" key="2">
    <source>
        <dbReference type="ARBA" id="ARBA00006472"/>
    </source>
</evidence>
<comment type="similarity">
    <text evidence="2 4">Belongs to the pterin-4-alpha-carbinolamine dehydratase family.</text>
</comment>
<dbReference type="InterPro" id="IPR001533">
    <property type="entry name" value="Pterin_deHydtase"/>
</dbReference>
<proteinExistence type="inferred from homology"/>
<accession>A0ABP3P8U7</accession>
<dbReference type="SUPFAM" id="SSF55248">
    <property type="entry name" value="PCD-like"/>
    <property type="match status" value="1"/>
</dbReference>
<dbReference type="HAMAP" id="MF_00434">
    <property type="entry name" value="Pterin_4_alpha"/>
    <property type="match status" value="1"/>
</dbReference>
<protein>
    <recommendedName>
        <fullName evidence="4">Putative pterin-4-alpha-carbinolamine dehydratase</fullName>
        <shortName evidence="4">PHS</shortName>
        <ecNumber evidence="4">4.2.1.96</ecNumber>
    </recommendedName>
    <alternativeName>
        <fullName evidence="4">4-alpha-hydroxy-tetrahydropterin dehydratase</fullName>
    </alternativeName>
    <alternativeName>
        <fullName evidence="4">Pterin carbinolamine dehydratase</fullName>
        <shortName evidence="4">PCD</shortName>
    </alternativeName>
</protein>
<reference evidence="6" key="1">
    <citation type="journal article" date="2019" name="Int. J. Syst. Evol. Microbiol.">
        <title>The Global Catalogue of Microorganisms (GCM) 10K type strain sequencing project: providing services to taxonomists for standard genome sequencing and annotation.</title>
        <authorList>
            <consortium name="The Broad Institute Genomics Platform"/>
            <consortium name="The Broad Institute Genome Sequencing Center for Infectious Disease"/>
            <person name="Wu L."/>
            <person name="Ma J."/>
        </authorList>
    </citation>
    <scope>NUCLEOTIDE SEQUENCE [LARGE SCALE GENOMIC DNA]</scope>
    <source>
        <strain evidence="6">JCM 15089</strain>
    </source>
</reference>
<name>A0ABP3P8U7_9PROT</name>